<evidence type="ECO:0000313" key="2">
    <source>
        <dbReference type="EMBL" id="MFC7246810.1"/>
    </source>
</evidence>
<dbReference type="Proteomes" id="UP001596392">
    <property type="component" value="Unassembled WGS sequence"/>
</dbReference>
<sequence>MRIVPSGEEPDHVARHQERVLVKLADSGLPLLVLDDPELLTEGRLAGFERSDDRITCVRVVYGDRLADEPWVSVETARWAGTRVEAGPLRSVVEHGLRAYGERFSAVDWTEAETTVLVDGRPLPGRIVRAGSRWWAARCADDDVEITVLALDWHPEVPRVRTVTDIALLMTPSRTRPPAMREPAPEQPDEVPASLSGEPHRALVEIALRMGRDRARWMDDGGPGPQLPTYWRVLWRRAVRRQMALADQPEPTADRAVSAILAQLASLQDRAGWFRDDAELRERAIAESLLFGTGLGESVPSAAAQRAWLHREETIRRTELPVEVRASAEDAWFAAWSAWAAGHVPPPPAV</sequence>
<organism evidence="2 3">
    <name type="scientific">Catellatospora aurea</name>
    <dbReference type="NCBI Taxonomy" id="1337874"/>
    <lineage>
        <taxon>Bacteria</taxon>
        <taxon>Bacillati</taxon>
        <taxon>Actinomycetota</taxon>
        <taxon>Actinomycetes</taxon>
        <taxon>Micromonosporales</taxon>
        <taxon>Micromonosporaceae</taxon>
        <taxon>Catellatospora</taxon>
    </lineage>
</organism>
<dbReference type="EMBL" id="JBHTAC010000045">
    <property type="protein sequence ID" value="MFC7246810.1"/>
    <property type="molecule type" value="Genomic_DNA"/>
</dbReference>
<protein>
    <recommendedName>
        <fullName evidence="4">PE-PGRS family protein</fullName>
    </recommendedName>
</protein>
<evidence type="ECO:0008006" key="4">
    <source>
        <dbReference type="Google" id="ProtNLM"/>
    </source>
</evidence>
<keyword evidence="3" id="KW-1185">Reference proteome</keyword>
<feature type="region of interest" description="Disordered" evidence="1">
    <location>
        <begin position="174"/>
        <end position="196"/>
    </location>
</feature>
<evidence type="ECO:0000313" key="3">
    <source>
        <dbReference type="Proteomes" id="UP001596392"/>
    </source>
</evidence>
<evidence type="ECO:0000256" key="1">
    <source>
        <dbReference type="SAM" id="MobiDB-lite"/>
    </source>
</evidence>
<dbReference type="RefSeq" id="WP_376809599.1">
    <property type="nucleotide sequence ID" value="NZ_JBHTAC010000045.1"/>
</dbReference>
<comment type="caution">
    <text evidence="2">The sequence shown here is derived from an EMBL/GenBank/DDBJ whole genome shotgun (WGS) entry which is preliminary data.</text>
</comment>
<gene>
    <name evidence="2" type="ORF">ACFQO7_30405</name>
</gene>
<reference evidence="3" key="1">
    <citation type="journal article" date="2019" name="Int. J. Syst. Evol. Microbiol.">
        <title>The Global Catalogue of Microorganisms (GCM) 10K type strain sequencing project: providing services to taxonomists for standard genome sequencing and annotation.</title>
        <authorList>
            <consortium name="The Broad Institute Genomics Platform"/>
            <consortium name="The Broad Institute Genome Sequencing Center for Infectious Disease"/>
            <person name="Wu L."/>
            <person name="Ma J."/>
        </authorList>
    </citation>
    <scope>NUCLEOTIDE SEQUENCE [LARGE SCALE GENOMIC DNA]</scope>
    <source>
        <strain evidence="3">CGMCC 1.9106</strain>
    </source>
</reference>
<accession>A0ABW2H3G9</accession>
<name>A0ABW2H3G9_9ACTN</name>
<proteinExistence type="predicted"/>